<keyword evidence="4" id="KW-1185">Reference proteome</keyword>
<keyword evidence="1" id="KW-0175">Coiled coil</keyword>
<feature type="compositionally biased region" description="Low complexity" evidence="2">
    <location>
        <begin position="263"/>
        <end position="299"/>
    </location>
</feature>
<gene>
    <name evidence="3" type="ORF">G7070_12035</name>
</gene>
<feature type="region of interest" description="Disordered" evidence="2">
    <location>
        <begin position="518"/>
        <end position="540"/>
    </location>
</feature>
<name>A0A6G7Y861_9ACTN</name>
<dbReference type="SUPFAM" id="SSF111369">
    <property type="entry name" value="HlyD-like secretion proteins"/>
    <property type="match status" value="2"/>
</dbReference>
<dbReference type="Proteomes" id="UP000501058">
    <property type="component" value="Chromosome"/>
</dbReference>
<protein>
    <submittedName>
        <fullName evidence="3">Biotin/lipoyl-binding protein</fullName>
    </submittedName>
</protein>
<dbReference type="Gene3D" id="1.10.287.470">
    <property type="entry name" value="Helix hairpin bin"/>
    <property type="match status" value="2"/>
</dbReference>
<feature type="compositionally biased region" description="Low complexity" evidence="2">
    <location>
        <begin position="643"/>
        <end position="654"/>
    </location>
</feature>
<feature type="coiled-coil region" evidence="1">
    <location>
        <begin position="368"/>
        <end position="445"/>
    </location>
</feature>
<dbReference type="PANTHER" id="PTHR30469">
    <property type="entry name" value="MULTIDRUG RESISTANCE PROTEIN MDTA"/>
    <property type="match status" value="1"/>
</dbReference>
<feature type="region of interest" description="Disordered" evidence="2">
    <location>
        <begin position="625"/>
        <end position="654"/>
    </location>
</feature>
<evidence type="ECO:0000256" key="1">
    <source>
        <dbReference type="SAM" id="Coils"/>
    </source>
</evidence>
<dbReference type="Gene3D" id="2.40.420.20">
    <property type="match status" value="1"/>
</dbReference>
<accession>A0A6G7Y861</accession>
<dbReference type="EMBL" id="CP049865">
    <property type="protein sequence ID" value="QIK72866.1"/>
    <property type="molecule type" value="Genomic_DNA"/>
</dbReference>
<dbReference type="AlphaFoldDB" id="A0A6G7Y861"/>
<evidence type="ECO:0000313" key="3">
    <source>
        <dbReference type="EMBL" id="QIK72866.1"/>
    </source>
</evidence>
<sequence>MRSRRGKLIAGIGAGLALVLLLVVLWPRPQKTLSYVTAPASHGDISQQLTLVGPVERTGAAKVEFSATGLVTSVNVRLGDTVTAGQSIASLDPAELRLSLLQARAQLTQAQAQLDSDLAAQKAGSTRTPTSLGGGATTGGAPAAGGAPTGGTPGGGATGGATLPGGTGGTPAYVTAMNGSLGRLQQVVKHQQQVCTPVFEALQQLKDIQLPTALPTALPSGVPTALPSGLPTTLPSHQPHARSAAPTPAGATAGNGHRPTPTPSDSATPSPGPSDTATPTPTPSDTATPTPTPSDTATPSPTPTPSGTPAPTPSGTPTPPITQEDLDKLIGMADQITACSEAMGAVAAAEGEAGAAITAAVQGFAQQTQQATAALAAAQAQMEQAAKQASEQAIKAAQEEMAKQMAANFGGTVTDATIASGRAQVLQAQQAVDRAETDLNDATVTSPVSGVVGALDFSVGESSSGRSATVVGPGAVTIAVDVPLPDRPLVGPGVTAQVGHLASRPTLTGSVTAVGVLPSSDSGTPRYPARLTTDDPGQTLPEGSYAQVTLDLARAADVLTVPMSAVTKTSEHAGTVQVVTDPYATTAEVVTVATGRQGDGRIEVTAGLKEGQLVVLADRRLPVPGGFEQFESGAAQARQNEQASSPTPTPTATR</sequence>
<dbReference type="PANTHER" id="PTHR30469:SF15">
    <property type="entry name" value="HLYD FAMILY OF SECRETION PROTEINS"/>
    <property type="match status" value="1"/>
</dbReference>
<dbReference type="GO" id="GO:1990281">
    <property type="term" value="C:efflux pump complex"/>
    <property type="evidence" value="ECO:0007669"/>
    <property type="project" value="TreeGrafter"/>
</dbReference>
<feature type="region of interest" description="Disordered" evidence="2">
    <location>
        <begin position="221"/>
        <end position="324"/>
    </location>
</feature>
<evidence type="ECO:0000256" key="2">
    <source>
        <dbReference type="SAM" id="MobiDB-lite"/>
    </source>
</evidence>
<feature type="compositionally biased region" description="Low complexity" evidence="2">
    <location>
        <begin position="244"/>
        <end position="254"/>
    </location>
</feature>
<dbReference type="Gene3D" id="2.40.30.170">
    <property type="match status" value="1"/>
</dbReference>
<evidence type="ECO:0000313" key="4">
    <source>
        <dbReference type="Proteomes" id="UP000501058"/>
    </source>
</evidence>
<proteinExistence type="predicted"/>
<dbReference type="KEGG" id="prv:G7070_12035"/>
<organism evidence="3 4">
    <name type="scientific">Propioniciclava coleopterorum</name>
    <dbReference type="NCBI Taxonomy" id="2714937"/>
    <lineage>
        <taxon>Bacteria</taxon>
        <taxon>Bacillati</taxon>
        <taxon>Actinomycetota</taxon>
        <taxon>Actinomycetes</taxon>
        <taxon>Propionibacteriales</taxon>
        <taxon>Propionibacteriaceae</taxon>
        <taxon>Propioniciclava</taxon>
    </lineage>
</organism>
<feature type="compositionally biased region" description="Gly residues" evidence="2">
    <location>
        <begin position="147"/>
        <end position="164"/>
    </location>
</feature>
<reference evidence="3 4" key="1">
    <citation type="submission" date="2020-03" db="EMBL/GenBank/DDBJ databases">
        <title>Propioniciclava sp. nov., isolated from Hydrophilus acuminatus.</title>
        <authorList>
            <person name="Hyun D.-W."/>
            <person name="Bae J.-W."/>
        </authorList>
    </citation>
    <scope>NUCLEOTIDE SEQUENCE [LARGE SCALE GENOMIC DNA]</scope>
    <source>
        <strain evidence="3 4">HDW11</strain>
    </source>
</reference>
<dbReference type="Gene3D" id="2.40.50.100">
    <property type="match status" value="2"/>
</dbReference>
<dbReference type="RefSeq" id="WP_166233940.1">
    <property type="nucleotide sequence ID" value="NZ_CP049865.1"/>
</dbReference>
<dbReference type="GO" id="GO:0015562">
    <property type="term" value="F:efflux transmembrane transporter activity"/>
    <property type="evidence" value="ECO:0007669"/>
    <property type="project" value="TreeGrafter"/>
</dbReference>
<feature type="compositionally biased region" description="Pro residues" evidence="2">
    <location>
        <begin position="300"/>
        <end position="320"/>
    </location>
</feature>
<feature type="region of interest" description="Disordered" evidence="2">
    <location>
        <begin position="118"/>
        <end position="164"/>
    </location>
</feature>